<dbReference type="NCBIfam" id="NF004283">
    <property type="entry name" value="PRK05692.1"/>
    <property type="match status" value="1"/>
</dbReference>
<dbReference type="InterPro" id="IPR000891">
    <property type="entry name" value="PYR_CT"/>
</dbReference>
<accession>A0A372LG48</accession>
<evidence type="ECO:0000256" key="2">
    <source>
        <dbReference type="ARBA" id="ARBA00022723"/>
    </source>
</evidence>
<dbReference type="PANTHER" id="PTHR42738">
    <property type="entry name" value="HYDROXYMETHYLGLUTARYL-COA LYASE"/>
    <property type="match status" value="1"/>
</dbReference>
<organism evidence="5 6">
    <name type="scientific">Peribacillus glennii</name>
    <dbReference type="NCBI Taxonomy" id="2303991"/>
    <lineage>
        <taxon>Bacteria</taxon>
        <taxon>Bacillati</taxon>
        <taxon>Bacillota</taxon>
        <taxon>Bacilli</taxon>
        <taxon>Bacillales</taxon>
        <taxon>Bacillaceae</taxon>
        <taxon>Peribacillus</taxon>
    </lineage>
</organism>
<keyword evidence="3 5" id="KW-0456">Lyase</keyword>
<dbReference type="InterPro" id="IPR013785">
    <property type="entry name" value="Aldolase_TIM"/>
</dbReference>
<dbReference type="Pfam" id="PF00682">
    <property type="entry name" value="HMGL-like"/>
    <property type="match status" value="1"/>
</dbReference>
<keyword evidence="2" id="KW-0479">Metal-binding</keyword>
<dbReference type="PROSITE" id="PS50991">
    <property type="entry name" value="PYR_CT"/>
    <property type="match status" value="1"/>
</dbReference>
<dbReference type="GO" id="GO:0046951">
    <property type="term" value="P:ketone body biosynthetic process"/>
    <property type="evidence" value="ECO:0007669"/>
    <property type="project" value="TreeGrafter"/>
</dbReference>
<evidence type="ECO:0000256" key="3">
    <source>
        <dbReference type="ARBA" id="ARBA00023239"/>
    </source>
</evidence>
<evidence type="ECO:0000313" key="6">
    <source>
        <dbReference type="Proteomes" id="UP000262939"/>
    </source>
</evidence>
<dbReference type="RefSeq" id="WP_117321150.1">
    <property type="nucleotide sequence ID" value="NZ_QVTD01000003.1"/>
</dbReference>
<protein>
    <submittedName>
        <fullName evidence="5">Hydroxymethylglutaryl-CoA lyase</fullName>
    </submittedName>
</protein>
<dbReference type="FunFam" id="3.20.20.70:FF:000071">
    <property type="entry name" value="Hydroxymethylglutaryl-CoA lyase"/>
    <property type="match status" value="1"/>
</dbReference>
<dbReference type="OrthoDB" id="9784013at2"/>
<feature type="domain" description="Pyruvate carboxyltransferase" evidence="4">
    <location>
        <begin position="7"/>
        <end position="275"/>
    </location>
</feature>
<evidence type="ECO:0000313" key="5">
    <source>
        <dbReference type="EMBL" id="RFU64974.1"/>
    </source>
</evidence>
<name>A0A372LG48_9BACI</name>
<proteinExistence type="inferred from homology"/>
<evidence type="ECO:0000256" key="1">
    <source>
        <dbReference type="ARBA" id="ARBA00009405"/>
    </source>
</evidence>
<dbReference type="CDD" id="cd07938">
    <property type="entry name" value="DRE_TIM_HMGL"/>
    <property type="match status" value="1"/>
</dbReference>
<dbReference type="AlphaFoldDB" id="A0A372LG48"/>
<gene>
    <name evidence="5" type="ORF">D0466_03420</name>
</gene>
<evidence type="ECO:0000259" key="4">
    <source>
        <dbReference type="PROSITE" id="PS50991"/>
    </source>
</evidence>
<dbReference type="InterPro" id="IPR043594">
    <property type="entry name" value="HMGL"/>
</dbReference>
<dbReference type="GO" id="GO:0006552">
    <property type="term" value="P:L-leucine catabolic process"/>
    <property type="evidence" value="ECO:0007669"/>
    <property type="project" value="TreeGrafter"/>
</dbReference>
<dbReference type="SUPFAM" id="SSF51569">
    <property type="entry name" value="Aldolase"/>
    <property type="match status" value="1"/>
</dbReference>
<comment type="similarity">
    <text evidence="1">Belongs to the HMG-CoA lyase family.</text>
</comment>
<sequence>MDLPKKVEIIEVGPRDGLQNEADFIPTEKKIELINALNKTGIRRMEATSFVHPVYVPQMKDAKEVLEGMEQDPSIQYMALIPNEKGYERAIENGVRALSLVVGASDSFNLKNVKMTREESINKFNSVVEKAKENGIFLRYNIATSFWCPYEGKVDSELVLDMVKRIDRSGVDEIVICDTIGKANPAQVFDLFSRIFEELQPQAMITAHFHDTYGLAQANVVAALQTGVTRFDTSIGGLGGCPFALGAAGNVATEDVVFMLHEMGIDTGIDLFSLHSCIEVVKPLTNRDLTGHYHKINVNQPQM</sequence>
<reference evidence="5 6" key="1">
    <citation type="submission" date="2018-08" db="EMBL/GenBank/DDBJ databases">
        <title>Bacillus chawlae sp. nov., Bacillus glennii sp. nov., and Bacillus saganii sp. nov. Isolated from the Vehicle Assembly Building at Kennedy Space Center where the Viking Spacecraft were Assembled.</title>
        <authorList>
            <person name="Seuylemezian A."/>
            <person name="Vaishampayan P."/>
        </authorList>
    </citation>
    <scope>NUCLEOTIDE SEQUENCE [LARGE SCALE GENOMIC DNA]</scope>
    <source>
        <strain evidence="5 6">V44-8</strain>
    </source>
</reference>
<keyword evidence="6" id="KW-1185">Reference proteome</keyword>
<dbReference type="PANTHER" id="PTHR42738:SF7">
    <property type="entry name" value="HYDROXYMETHYLGLUTARYL-COA LYASE"/>
    <property type="match status" value="1"/>
</dbReference>
<dbReference type="GO" id="GO:0004419">
    <property type="term" value="F:hydroxymethylglutaryl-CoA lyase activity"/>
    <property type="evidence" value="ECO:0007669"/>
    <property type="project" value="TreeGrafter"/>
</dbReference>
<dbReference type="Proteomes" id="UP000262939">
    <property type="component" value="Unassembled WGS sequence"/>
</dbReference>
<dbReference type="EMBL" id="QVTD01000003">
    <property type="protein sequence ID" value="RFU64974.1"/>
    <property type="molecule type" value="Genomic_DNA"/>
</dbReference>
<dbReference type="Gene3D" id="3.20.20.70">
    <property type="entry name" value="Aldolase class I"/>
    <property type="match status" value="1"/>
</dbReference>
<comment type="caution">
    <text evidence="5">The sequence shown here is derived from an EMBL/GenBank/DDBJ whole genome shotgun (WGS) entry which is preliminary data.</text>
</comment>
<dbReference type="GO" id="GO:0046872">
    <property type="term" value="F:metal ion binding"/>
    <property type="evidence" value="ECO:0007669"/>
    <property type="project" value="UniProtKB-KW"/>
</dbReference>